<evidence type="ECO:0000256" key="6">
    <source>
        <dbReference type="ARBA" id="ARBA00022984"/>
    </source>
</evidence>
<feature type="transmembrane region" description="Helical" evidence="11">
    <location>
        <begin position="99"/>
        <end position="123"/>
    </location>
</feature>
<organism evidence="14 15">
    <name type="scientific">Oryzomicrobium terrae</name>
    <dbReference type="NCBI Taxonomy" id="1735038"/>
    <lineage>
        <taxon>Bacteria</taxon>
        <taxon>Pseudomonadati</taxon>
        <taxon>Pseudomonadota</taxon>
        <taxon>Betaproteobacteria</taxon>
        <taxon>Rhodocyclales</taxon>
        <taxon>Rhodocyclaceae</taxon>
        <taxon>Oryzomicrobium</taxon>
    </lineage>
</organism>
<dbReference type="GO" id="GO:0071555">
    <property type="term" value="P:cell wall organization"/>
    <property type="evidence" value="ECO:0007669"/>
    <property type="project" value="UniProtKB-KW"/>
</dbReference>
<keyword evidence="8 10" id="KW-0131">Cell cycle</keyword>
<keyword evidence="4 10" id="KW-0808">Transferase</keyword>
<keyword evidence="9 10" id="KW-0961">Cell wall biogenesis/degradation</keyword>
<comment type="subcellular location">
    <subcellularLocation>
        <location evidence="10">Cell membrane</location>
        <topology evidence="10">Peripheral membrane protein</topology>
        <orientation evidence="10">Cytoplasmic side</orientation>
    </subcellularLocation>
</comment>
<evidence type="ECO:0000256" key="2">
    <source>
        <dbReference type="ARBA" id="ARBA00022618"/>
    </source>
</evidence>
<dbReference type="Gene3D" id="3.40.50.2000">
    <property type="entry name" value="Glycogen Phosphorylase B"/>
    <property type="match status" value="2"/>
</dbReference>
<keyword evidence="1 10" id="KW-1003">Cell membrane</keyword>
<dbReference type="Pfam" id="PF04101">
    <property type="entry name" value="Glyco_tran_28_C"/>
    <property type="match status" value="1"/>
</dbReference>
<comment type="catalytic activity">
    <reaction evidence="10">
        <text>di-trans,octa-cis-undecaprenyl diphospho-N-acetyl-alpha-D-muramoyl-L-alanyl-D-glutamyl-meso-2,6-diaminopimeloyl-D-alanyl-D-alanine + UDP-N-acetyl-alpha-D-glucosamine = di-trans,octa-cis-undecaprenyl diphospho-[N-acetyl-alpha-D-glucosaminyl-(1-&gt;4)]-N-acetyl-alpha-D-muramoyl-L-alanyl-D-glutamyl-meso-2,6-diaminopimeloyl-D-alanyl-D-alanine + UDP + H(+)</text>
        <dbReference type="Rhea" id="RHEA:31227"/>
        <dbReference type="ChEBI" id="CHEBI:15378"/>
        <dbReference type="ChEBI" id="CHEBI:57705"/>
        <dbReference type="ChEBI" id="CHEBI:58223"/>
        <dbReference type="ChEBI" id="CHEBI:61387"/>
        <dbReference type="ChEBI" id="CHEBI:61388"/>
        <dbReference type="EC" id="2.4.1.227"/>
    </reaction>
</comment>
<keyword evidence="2 10" id="KW-0132">Cell division</keyword>
<dbReference type="GO" id="GO:0050511">
    <property type="term" value="F:undecaprenyldiphospho-muramoylpentapeptide beta-N-acetylglucosaminyltransferase activity"/>
    <property type="evidence" value="ECO:0007669"/>
    <property type="project" value="UniProtKB-UniRule"/>
</dbReference>
<dbReference type="InterPro" id="IPR006009">
    <property type="entry name" value="GlcNAc_MurG"/>
</dbReference>
<reference evidence="14 15" key="1">
    <citation type="submission" date="2017-07" db="EMBL/GenBank/DDBJ databases">
        <title>Complete genome sequence of Oryzomicrobium terrae TPP412.</title>
        <authorList>
            <person name="Chiu L.-W."/>
            <person name="Lo K.-J."/>
            <person name="Tsai Y.-M."/>
            <person name="Lin S.-S."/>
            <person name="Kuo C.-H."/>
            <person name="Liu C.-T."/>
        </authorList>
    </citation>
    <scope>NUCLEOTIDE SEQUENCE [LARGE SCALE GENOMIC DNA]</scope>
    <source>
        <strain evidence="14 15">TPP412</strain>
    </source>
</reference>
<dbReference type="Proteomes" id="UP000323671">
    <property type="component" value="Chromosome"/>
</dbReference>
<evidence type="ECO:0000256" key="11">
    <source>
        <dbReference type="SAM" id="Phobius"/>
    </source>
</evidence>
<evidence type="ECO:0000256" key="1">
    <source>
        <dbReference type="ARBA" id="ARBA00022475"/>
    </source>
</evidence>
<evidence type="ECO:0000313" key="15">
    <source>
        <dbReference type="Proteomes" id="UP000323671"/>
    </source>
</evidence>
<evidence type="ECO:0000256" key="9">
    <source>
        <dbReference type="ARBA" id="ARBA00023316"/>
    </source>
</evidence>
<dbReference type="Pfam" id="PF03033">
    <property type="entry name" value="Glyco_transf_28"/>
    <property type="match status" value="1"/>
</dbReference>
<dbReference type="HAMAP" id="MF_00033">
    <property type="entry name" value="MurG"/>
    <property type="match status" value="1"/>
</dbReference>
<accession>A0A5C1EAR0</accession>
<dbReference type="NCBIfam" id="TIGR01133">
    <property type="entry name" value="murG"/>
    <property type="match status" value="1"/>
</dbReference>
<dbReference type="GO" id="GO:0005975">
    <property type="term" value="P:carbohydrate metabolic process"/>
    <property type="evidence" value="ECO:0007669"/>
    <property type="project" value="InterPro"/>
</dbReference>
<keyword evidence="11" id="KW-1133">Transmembrane helix</keyword>
<proteinExistence type="inferred from homology"/>
<feature type="binding site" evidence="10">
    <location>
        <position position="293"/>
    </location>
    <ligand>
        <name>UDP-N-acetyl-alpha-D-glucosamine</name>
        <dbReference type="ChEBI" id="CHEBI:57705"/>
    </ligand>
</feature>
<feature type="binding site" evidence="10">
    <location>
        <position position="194"/>
    </location>
    <ligand>
        <name>UDP-N-acetyl-alpha-D-glucosamine</name>
        <dbReference type="ChEBI" id="CHEBI:57705"/>
    </ligand>
</feature>
<feature type="binding site" evidence="10">
    <location>
        <begin position="15"/>
        <end position="17"/>
    </location>
    <ligand>
        <name>UDP-N-acetyl-alpha-D-glucosamine</name>
        <dbReference type="ChEBI" id="CHEBI:57705"/>
    </ligand>
</feature>
<dbReference type="CDD" id="cd03785">
    <property type="entry name" value="GT28_MurG"/>
    <property type="match status" value="1"/>
</dbReference>
<dbReference type="SUPFAM" id="SSF53756">
    <property type="entry name" value="UDP-Glycosyltransferase/glycogen phosphorylase"/>
    <property type="match status" value="1"/>
</dbReference>
<dbReference type="GO" id="GO:0005886">
    <property type="term" value="C:plasma membrane"/>
    <property type="evidence" value="ECO:0007669"/>
    <property type="project" value="UniProtKB-SubCell"/>
</dbReference>
<keyword evidence="7 10" id="KW-0472">Membrane</keyword>
<feature type="binding site" evidence="10">
    <location>
        <position position="163"/>
    </location>
    <ligand>
        <name>UDP-N-acetyl-alpha-D-glucosamine</name>
        <dbReference type="ChEBI" id="CHEBI:57705"/>
    </ligand>
</feature>
<dbReference type="KEGG" id="otr:OTERR_25260"/>
<keyword evidence="11" id="KW-0812">Transmembrane</keyword>
<comment type="pathway">
    <text evidence="10">Cell wall biogenesis; peptidoglycan biosynthesis.</text>
</comment>
<dbReference type="GO" id="GO:0051991">
    <property type="term" value="F:UDP-N-acetyl-D-glucosamine:N-acetylmuramoyl-L-alanyl-D-glutamyl-meso-2,6-diaminopimelyl-D-alanyl-D-alanine-diphosphoundecaprenol 4-beta-N-acetylglucosaminlytransferase activity"/>
    <property type="evidence" value="ECO:0007669"/>
    <property type="project" value="RHEA"/>
</dbReference>
<evidence type="ECO:0000259" key="12">
    <source>
        <dbReference type="Pfam" id="PF03033"/>
    </source>
</evidence>
<evidence type="ECO:0000256" key="5">
    <source>
        <dbReference type="ARBA" id="ARBA00022960"/>
    </source>
</evidence>
<dbReference type="AlphaFoldDB" id="A0A5C1EAR0"/>
<keyword evidence="3 10" id="KW-0328">Glycosyltransferase</keyword>
<keyword evidence="5 10" id="KW-0133">Cell shape</keyword>
<gene>
    <name evidence="10 14" type="primary">murG</name>
    <name evidence="14" type="ORF">OTERR_25260</name>
</gene>
<feature type="domain" description="Glycosyl transferase family 28 C-terminal" evidence="13">
    <location>
        <begin position="188"/>
        <end position="348"/>
    </location>
</feature>
<evidence type="ECO:0000256" key="7">
    <source>
        <dbReference type="ARBA" id="ARBA00023136"/>
    </source>
</evidence>
<dbReference type="EC" id="2.4.1.227" evidence="10"/>
<evidence type="ECO:0000313" key="14">
    <source>
        <dbReference type="EMBL" id="QEL66002.1"/>
    </source>
</evidence>
<dbReference type="GO" id="GO:0051301">
    <property type="term" value="P:cell division"/>
    <property type="evidence" value="ECO:0007669"/>
    <property type="project" value="UniProtKB-KW"/>
</dbReference>
<dbReference type="GO" id="GO:0009252">
    <property type="term" value="P:peptidoglycan biosynthetic process"/>
    <property type="evidence" value="ECO:0007669"/>
    <property type="project" value="UniProtKB-UniRule"/>
</dbReference>
<name>A0A5C1EAR0_9RHOO</name>
<keyword evidence="6 10" id="KW-0573">Peptidoglycan synthesis</keyword>
<dbReference type="InterPro" id="IPR007235">
    <property type="entry name" value="Glyco_trans_28_C"/>
</dbReference>
<sequence>MSATPKTLLVMAGGTGGHIFPALAVAKVLRSQGWRVVWLGNPDGMEARLVPEQDFECVWIKFGALRGKGLARKLLLPFSLLSGFWQARRALKRIKPDVVLGMGGYITFPGGMMAALAGIPLVVHEQNAVAGLANKVLAKVADRILTGFPDVLPKGEWVGNPVRAEIAAVADKAPPAARYAERSGVRHILVVGGSLGAAALNTAVPQALALIAEEERPEVVHQAGEKHMKALRENYEVAGANGFLVPFITDMAGAYEWADLVVCRAGALTVAELAAAGVASVLVPFPHAVDDHQTANARHLADAGGAVLMPQEQLTPAALAELVVTPREQLAEMAAKARDVARTDAAERVAAICAEAAEKNV</sequence>
<protein>
    <recommendedName>
        <fullName evidence="10">UDP-N-acetylglucosamine--N-acetylmuramyl-(pentapeptide) pyrophosphoryl-undecaprenol N-acetylglucosamine transferase</fullName>
        <ecNumber evidence="10">2.4.1.227</ecNumber>
    </recommendedName>
    <alternativeName>
        <fullName evidence="10">Undecaprenyl-PP-MurNAc-pentapeptide-UDPGlcNAc GlcNAc transferase</fullName>
    </alternativeName>
</protein>
<comment type="function">
    <text evidence="10">Cell wall formation. Catalyzes the transfer of a GlcNAc subunit on undecaprenyl-pyrophosphoryl-MurNAc-pentapeptide (lipid intermediate I) to form undecaprenyl-pyrophosphoryl-MurNAc-(pentapeptide)GlcNAc (lipid intermediate II).</text>
</comment>
<keyword evidence="15" id="KW-1185">Reference proteome</keyword>
<dbReference type="EMBL" id="CP022579">
    <property type="protein sequence ID" value="QEL66002.1"/>
    <property type="molecule type" value="Genomic_DNA"/>
</dbReference>
<feature type="binding site" evidence="10">
    <location>
        <position position="127"/>
    </location>
    <ligand>
        <name>UDP-N-acetyl-alpha-D-glucosamine</name>
        <dbReference type="ChEBI" id="CHEBI:57705"/>
    </ligand>
</feature>
<evidence type="ECO:0000256" key="10">
    <source>
        <dbReference type="HAMAP-Rule" id="MF_00033"/>
    </source>
</evidence>
<evidence type="ECO:0000256" key="4">
    <source>
        <dbReference type="ARBA" id="ARBA00022679"/>
    </source>
</evidence>
<dbReference type="UniPathway" id="UPA00219"/>
<evidence type="ECO:0000256" key="3">
    <source>
        <dbReference type="ARBA" id="ARBA00022676"/>
    </source>
</evidence>
<evidence type="ECO:0000256" key="8">
    <source>
        <dbReference type="ARBA" id="ARBA00023306"/>
    </source>
</evidence>
<feature type="domain" description="Glycosyltransferase family 28 N-terminal" evidence="12">
    <location>
        <begin position="9"/>
        <end position="145"/>
    </location>
</feature>
<dbReference type="GO" id="GO:0008360">
    <property type="term" value="P:regulation of cell shape"/>
    <property type="evidence" value="ECO:0007669"/>
    <property type="project" value="UniProtKB-KW"/>
</dbReference>
<evidence type="ECO:0000259" key="13">
    <source>
        <dbReference type="Pfam" id="PF04101"/>
    </source>
</evidence>
<comment type="similarity">
    <text evidence="10">Belongs to the glycosyltransferase 28 family. MurG subfamily.</text>
</comment>
<dbReference type="PANTHER" id="PTHR21015">
    <property type="entry name" value="UDP-N-ACETYLGLUCOSAMINE--N-ACETYLMURAMYL-(PENTAPEPTIDE) PYROPHOSPHORYL-UNDECAPRENOL N-ACETYLGLUCOSAMINE TRANSFERASE 1"/>
    <property type="match status" value="1"/>
</dbReference>
<feature type="binding site" evidence="10">
    <location>
        <position position="248"/>
    </location>
    <ligand>
        <name>UDP-N-acetyl-alpha-D-glucosamine</name>
        <dbReference type="ChEBI" id="CHEBI:57705"/>
    </ligand>
</feature>
<dbReference type="PANTHER" id="PTHR21015:SF22">
    <property type="entry name" value="GLYCOSYLTRANSFERASE"/>
    <property type="match status" value="1"/>
</dbReference>
<dbReference type="InterPro" id="IPR004276">
    <property type="entry name" value="GlycoTrans_28_N"/>
</dbReference>
<feature type="binding site" evidence="10">
    <location>
        <begin position="267"/>
        <end position="272"/>
    </location>
    <ligand>
        <name>UDP-N-acetyl-alpha-D-glucosamine</name>
        <dbReference type="ChEBI" id="CHEBI:57705"/>
    </ligand>
</feature>